<organism evidence="1 2">
    <name type="scientific">Penicillium nordicum</name>
    <dbReference type="NCBI Taxonomy" id="229535"/>
    <lineage>
        <taxon>Eukaryota</taxon>
        <taxon>Fungi</taxon>
        <taxon>Dikarya</taxon>
        <taxon>Ascomycota</taxon>
        <taxon>Pezizomycotina</taxon>
        <taxon>Eurotiomycetes</taxon>
        <taxon>Eurotiomycetidae</taxon>
        <taxon>Eurotiales</taxon>
        <taxon>Aspergillaceae</taxon>
        <taxon>Penicillium</taxon>
    </lineage>
</organism>
<dbReference type="Proteomes" id="UP000037696">
    <property type="component" value="Unassembled WGS sequence"/>
</dbReference>
<proteinExistence type="predicted"/>
<evidence type="ECO:0000313" key="1">
    <source>
        <dbReference type="EMBL" id="KOS40268.1"/>
    </source>
</evidence>
<gene>
    <name evidence="1" type="ORF">ACN38_g8865</name>
</gene>
<sequence>MVPTWIYSVSGHSMNVFSSLLRSLPLPYNNSKDKVKPYWHDSLTTNVFQAICTRSSGCTISKASLSALTMMCTTPTPSRTSREYNSALAFPDFV</sequence>
<name>A0A0M8NWI8_9EURO</name>
<keyword evidence="2" id="KW-1185">Reference proteome</keyword>
<accession>A0A0M8NWI8</accession>
<dbReference type="AlphaFoldDB" id="A0A0M8NWI8"/>
<evidence type="ECO:0000313" key="2">
    <source>
        <dbReference type="Proteomes" id="UP000037696"/>
    </source>
</evidence>
<protein>
    <submittedName>
        <fullName evidence="1">Uncharacterized protein</fullName>
    </submittedName>
</protein>
<dbReference type="EMBL" id="LHQQ01000169">
    <property type="protein sequence ID" value="KOS40268.1"/>
    <property type="molecule type" value="Genomic_DNA"/>
</dbReference>
<reference evidence="1 2" key="1">
    <citation type="submission" date="2015-08" db="EMBL/GenBank/DDBJ databases">
        <title>Genome sequencing of Penicillium nordicum.</title>
        <authorList>
            <person name="Nguyen H.D."/>
            <person name="Seifert K.A."/>
        </authorList>
    </citation>
    <scope>NUCLEOTIDE SEQUENCE [LARGE SCALE GENOMIC DNA]</scope>
    <source>
        <strain evidence="1 2">DAOMC 185683</strain>
    </source>
</reference>
<comment type="caution">
    <text evidence="1">The sequence shown here is derived from an EMBL/GenBank/DDBJ whole genome shotgun (WGS) entry which is preliminary data.</text>
</comment>